<sequence length="71" mass="8071">MNARKLVEPTIELEESYLCFYNEWKDSGEPMIPWSLKKTGLSSKGIGSSYEIILKGWNDGSTSKRSAWIGR</sequence>
<dbReference type="Proteomes" id="UP000447393">
    <property type="component" value="Unassembled WGS sequence"/>
</dbReference>
<dbReference type="AlphaFoldDB" id="A0A845DY80"/>
<organism evidence="1 2">
    <name type="scientific">Halobacillus litoralis</name>
    <dbReference type="NCBI Taxonomy" id="45668"/>
    <lineage>
        <taxon>Bacteria</taxon>
        <taxon>Bacillati</taxon>
        <taxon>Bacillota</taxon>
        <taxon>Bacilli</taxon>
        <taxon>Bacillales</taxon>
        <taxon>Bacillaceae</taxon>
        <taxon>Halobacillus</taxon>
    </lineage>
</organism>
<gene>
    <name evidence="1" type="ORF">GLV98_01955</name>
</gene>
<reference evidence="1 2" key="1">
    <citation type="submission" date="2019-11" db="EMBL/GenBank/DDBJ databases">
        <title>Genome sequences of 17 halophilic strains isolated from different environments.</title>
        <authorList>
            <person name="Furrow R.E."/>
        </authorList>
    </citation>
    <scope>NUCLEOTIDE SEQUENCE [LARGE SCALE GENOMIC DNA]</scope>
    <source>
        <strain evidence="1 2">22505_10_Sand</strain>
    </source>
</reference>
<proteinExistence type="predicted"/>
<accession>A0A845DY80</accession>
<evidence type="ECO:0000313" key="1">
    <source>
        <dbReference type="EMBL" id="MYL48224.1"/>
    </source>
</evidence>
<evidence type="ECO:0000313" key="2">
    <source>
        <dbReference type="Proteomes" id="UP000447393"/>
    </source>
</evidence>
<protein>
    <submittedName>
        <fullName evidence="1">Uncharacterized protein</fullName>
    </submittedName>
</protein>
<comment type="caution">
    <text evidence="1">The sequence shown here is derived from an EMBL/GenBank/DDBJ whole genome shotgun (WGS) entry which is preliminary data.</text>
</comment>
<dbReference type="EMBL" id="WMEZ01000001">
    <property type="protein sequence ID" value="MYL48224.1"/>
    <property type="molecule type" value="Genomic_DNA"/>
</dbReference>
<dbReference type="OrthoDB" id="9797989at2"/>
<name>A0A845DY80_9BACI</name>